<feature type="region of interest" description="Disordered" evidence="1">
    <location>
        <begin position="281"/>
        <end position="301"/>
    </location>
</feature>
<feature type="region of interest" description="Disordered" evidence="1">
    <location>
        <begin position="96"/>
        <end position="237"/>
    </location>
</feature>
<feature type="compositionally biased region" description="Polar residues" evidence="1">
    <location>
        <begin position="68"/>
        <end position="79"/>
    </location>
</feature>
<name>A0A6A4IJB6_9AGAR</name>
<feature type="region of interest" description="Disordered" evidence="1">
    <location>
        <begin position="1"/>
        <end position="79"/>
    </location>
</feature>
<accession>A0A6A4IJB6</accession>
<evidence type="ECO:0000256" key="1">
    <source>
        <dbReference type="SAM" id="MobiDB-lite"/>
    </source>
</evidence>
<feature type="compositionally biased region" description="Polar residues" evidence="1">
    <location>
        <begin position="149"/>
        <end position="164"/>
    </location>
</feature>
<proteinExistence type="predicted"/>
<evidence type="ECO:0000313" key="2">
    <source>
        <dbReference type="EMBL" id="KAE9410569.1"/>
    </source>
</evidence>
<dbReference type="AlphaFoldDB" id="A0A6A4IJB6"/>
<dbReference type="OrthoDB" id="3351491at2759"/>
<organism evidence="2 3">
    <name type="scientific">Gymnopus androsaceus JB14</name>
    <dbReference type="NCBI Taxonomy" id="1447944"/>
    <lineage>
        <taxon>Eukaryota</taxon>
        <taxon>Fungi</taxon>
        <taxon>Dikarya</taxon>
        <taxon>Basidiomycota</taxon>
        <taxon>Agaricomycotina</taxon>
        <taxon>Agaricomycetes</taxon>
        <taxon>Agaricomycetidae</taxon>
        <taxon>Agaricales</taxon>
        <taxon>Marasmiineae</taxon>
        <taxon>Omphalotaceae</taxon>
        <taxon>Gymnopus</taxon>
    </lineage>
</organism>
<reference evidence="2" key="1">
    <citation type="journal article" date="2019" name="Environ. Microbiol.">
        <title>Fungal ecological strategies reflected in gene transcription - a case study of two litter decomposers.</title>
        <authorList>
            <person name="Barbi F."/>
            <person name="Kohler A."/>
            <person name="Barry K."/>
            <person name="Baskaran P."/>
            <person name="Daum C."/>
            <person name="Fauchery L."/>
            <person name="Ihrmark K."/>
            <person name="Kuo A."/>
            <person name="LaButti K."/>
            <person name="Lipzen A."/>
            <person name="Morin E."/>
            <person name="Grigoriev I.V."/>
            <person name="Henrissat B."/>
            <person name="Lindahl B."/>
            <person name="Martin F."/>
        </authorList>
    </citation>
    <scope>NUCLEOTIDE SEQUENCE</scope>
    <source>
        <strain evidence="2">JB14</strain>
    </source>
</reference>
<feature type="compositionally biased region" description="Polar residues" evidence="1">
    <location>
        <begin position="105"/>
        <end position="124"/>
    </location>
</feature>
<protein>
    <submittedName>
        <fullName evidence="2">Uncharacterized protein</fullName>
    </submittedName>
</protein>
<dbReference type="Proteomes" id="UP000799118">
    <property type="component" value="Unassembled WGS sequence"/>
</dbReference>
<evidence type="ECO:0000313" key="3">
    <source>
        <dbReference type="Proteomes" id="UP000799118"/>
    </source>
</evidence>
<keyword evidence="3" id="KW-1185">Reference proteome</keyword>
<sequence length="338" mass="37248">MTGSSQTDEIPDMSPSFEPASAGLPISARDVAPFNAPTYSTWVPGHPYSANSLSNPELLLQPWEEDQQQQGTRTARMSTRTIDTTAARSIRNAVIQQARRERLPATSTADEPPRSTTLDPQSAKNVAKSRKPDLTLQLQQWEEDQQQQGSRTARTTRTIDTSVARSIRDAVIQQARRERLPATSTADEPPRETTLEPRSTQQELRKPDPTLKSLRPKLLIVTRPPNDPATGSETSERRRTLLSSIHLDTTITSHFSSPSLSTGDSRSTITYPASARIRPISYDPRDTPSVIVDDTDTDSESYDLEDGIAAMELGARITTNPDLLAPVASPSGPRFPRR</sequence>
<dbReference type="EMBL" id="ML769385">
    <property type="protein sequence ID" value="KAE9410569.1"/>
    <property type="molecule type" value="Genomic_DNA"/>
</dbReference>
<gene>
    <name evidence="2" type="ORF">BT96DRAFT_382428</name>
</gene>